<keyword evidence="1" id="KW-0472">Membrane</keyword>
<dbReference type="Pfam" id="PF03444">
    <property type="entry name" value="WHD_HrcA"/>
    <property type="match status" value="1"/>
</dbReference>
<evidence type="ECO:0000313" key="3">
    <source>
        <dbReference type="EMBL" id="ACK42998.1"/>
    </source>
</evidence>
<accession>B8E3C4</accession>
<dbReference type="GO" id="GO:0006355">
    <property type="term" value="P:regulation of DNA-templated transcription"/>
    <property type="evidence" value="ECO:0007669"/>
    <property type="project" value="InterPro"/>
</dbReference>
<dbReference type="RefSeq" id="WP_012584073.1">
    <property type="nucleotide sequence ID" value="NC_011661.1"/>
</dbReference>
<gene>
    <name evidence="3" type="ordered locus">Dtur_1726</name>
</gene>
<dbReference type="eggNOG" id="COG1321">
    <property type="taxonomic scope" value="Bacteria"/>
</dbReference>
<sequence>MSLTERRRQFLQALENLYKKNKRPIHYAEIAKELSVSPATAYDIMQALYKNGYVEAVYLENSVNNKRGRGKIFFKPKEEKEDINTSITSIQELNKYPISIAIILSLILTILKEAKFSKELKSIISLILGVFQSNLELVLILLPVLMVGYAGKKIYEIIPKNKIKAYFEDYIKSLNQLAVEERKLLLNFILNVLDI</sequence>
<proteinExistence type="predicted"/>
<dbReference type="InterPro" id="IPR036388">
    <property type="entry name" value="WH-like_DNA-bd_sf"/>
</dbReference>
<dbReference type="InParanoid" id="B8E3C4"/>
<feature type="domain" description="Winged helix-turn-helix transcription repressor HrcA DNA-binding" evidence="2">
    <location>
        <begin position="3"/>
        <end position="56"/>
    </location>
</feature>
<dbReference type="SUPFAM" id="SSF46785">
    <property type="entry name" value="Winged helix' DNA-binding domain"/>
    <property type="match status" value="1"/>
</dbReference>
<dbReference type="InterPro" id="IPR005104">
    <property type="entry name" value="WHTH_HrcA_DNA-bd"/>
</dbReference>
<keyword evidence="1" id="KW-0812">Transmembrane</keyword>
<feature type="transmembrane region" description="Helical" evidence="1">
    <location>
        <begin position="93"/>
        <end position="111"/>
    </location>
</feature>
<keyword evidence="1" id="KW-1133">Transmembrane helix</keyword>
<dbReference type="EMBL" id="CP001251">
    <property type="protein sequence ID" value="ACK42998.1"/>
    <property type="molecule type" value="Genomic_DNA"/>
</dbReference>
<dbReference type="AlphaFoldDB" id="B8E3C4"/>
<evidence type="ECO:0000259" key="2">
    <source>
        <dbReference type="Pfam" id="PF03444"/>
    </source>
</evidence>
<dbReference type="Gene3D" id="1.10.10.10">
    <property type="entry name" value="Winged helix-like DNA-binding domain superfamily/Winged helix DNA-binding domain"/>
    <property type="match status" value="1"/>
</dbReference>
<dbReference type="OrthoDB" id="2381125at2"/>
<name>B8E3C4_DICTD</name>
<dbReference type="InterPro" id="IPR036390">
    <property type="entry name" value="WH_DNA-bd_sf"/>
</dbReference>
<evidence type="ECO:0000256" key="1">
    <source>
        <dbReference type="SAM" id="Phobius"/>
    </source>
</evidence>
<dbReference type="Proteomes" id="UP000007719">
    <property type="component" value="Chromosome"/>
</dbReference>
<dbReference type="EnsemblBacteria" id="ACK42998">
    <property type="protein sequence ID" value="ACK42998"/>
    <property type="gene ID" value="Dtur_1726"/>
</dbReference>
<protein>
    <recommendedName>
        <fullName evidence="2">Winged helix-turn-helix transcription repressor HrcA DNA-binding domain-containing protein</fullName>
    </recommendedName>
</protein>
<keyword evidence="4" id="KW-1185">Reference proteome</keyword>
<feature type="transmembrane region" description="Helical" evidence="1">
    <location>
        <begin position="123"/>
        <end position="150"/>
    </location>
</feature>
<dbReference type="STRING" id="515635.Dtur_1726"/>
<organism evidence="3 4">
    <name type="scientific">Dictyoglomus turgidum (strain DSM 6724 / Z-1310)</name>
    <dbReference type="NCBI Taxonomy" id="515635"/>
    <lineage>
        <taxon>Bacteria</taxon>
        <taxon>Pseudomonadati</taxon>
        <taxon>Dictyoglomota</taxon>
        <taxon>Dictyoglomia</taxon>
        <taxon>Dictyoglomales</taxon>
        <taxon>Dictyoglomaceae</taxon>
        <taxon>Dictyoglomus</taxon>
    </lineage>
</organism>
<dbReference type="KEGG" id="dtu:Dtur_1726"/>
<dbReference type="HOGENOM" id="CLU_110273_0_0_0"/>
<dbReference type="GO" id="GO:0003677">
    <property type="term" value="F:DNA binding"/>
    <property type="evidence" value="ECO:0007669"/>
    <property type="project" value="InterPro"/>
</dbReference>
<reference evidence="4" key="1">
    <citation type="journal article" date="2016" name="Front. Microbiol.">
        <title>The complete genome sequence of hyperthermophile Dictyoglomus turgidum DSM 6724 reveals a specialized carbohydrate fermentor.</title>
        <authorList>
            <person name="Brumm P.J."/>
            <person name="Gowda K."/>
            <person name="Robb F.T."/>
            <person name="Mead D.A."/>
        </authorList>
    </citation>
    <scope>NUCLEOTIDE SEQUENCE [LARGE SCALE GENOMIC DNA]</scope>
    <source>
        <strain evidence="4">DSM 6724 / Z-1310</strain>
    </source>
</reference>
<evidence type="ECO:0000313" key="4">
    <source>
        <dbReference type="Proteomes" id="UP000007719"/>
    </source>
</evidence>